<organism evidence="9 11">
    <name type="scientific">Candida glabrata</name>
    <name type="common">Yeast</name>
    <name type="synonym">Torulopsis glabrata</name>
    <dbReference type="NCBI Taxonomy" id="5478"/>
    <lineage>
        <taxon>Eukaryota</taxon>
        <taxon>Fungi</taxon>
        <taxon>Dikarya</taxon>
        <taxon>Ascomycota</taxon>
        <taxon>Saccharomycotina</taxon>
        <taxon>Saccharomycetes</taxon>
        <taxon>Saccharomycetales</taxon>
        <taxon>Saccharomycetaceae</taxon>
        <taxon>Nakaseomyces</taxon>
    </lineage>
</organism>
<keyword evidence="3 5" id="KW-0235">DNA replication</keyword>
<dbReference type="EMBL" id="LLZZ01000175">
    <property type="protein sequence ID" value="KTA96033.1"/>
    <property type="molecule type" value="Genomic_DNA"/>
</dbReference>
<comment type="subunit">
    <text evidence="5">Component of the origin recognition complex (ORC).</text>
</comment>
<feature type="compositionally biased region" description="Basic and acidic residues" evidence="6">
    <location>
        <begin position="1"/>
        <end position="20"/>
    </location>
</feature>
<dbReference type="InterPro" id="IPR056773">
    <property type="entry name" value="WHD_ORC2"/>
</dbReference>
<dbReference type="GO" id="GO:0031509">
    <property type="term" value="P:subtelomeric heterochromatin formation"/>
    <property type="evidence" value="ECO:0007669"/>
    <property type="project" value="EnsemblFungi"/>
</dbReference>
<evidence type="ECO:0000259" key="8">
    <source>
        <dbReference type="Pfam" id="PF24882"/>
    </source>
</evidence>
<dbReference type="GO" id="GO:0006270">
    <property type="term" value="P:DNA replication initiation"/>
    <property type="evidence" value="ECO:0007669"/>
    <property type="project" value="EnsemblFungi"/>
</dbReference>
<dbReference type="EMBL" id="LLZZ01000160">
    <property type="protein sequence ID" value="KTA97439.1"/>
    <property type="molecule type" value="Genomic_DNA"/>
</dbReference>
<dbReference type="OMA" id="FIEHKMA"/>
<dbReference type="Pfam" id="PF24882">
    <property type="entry name" value="WHD_ORC2"/>
    <property type="match status" value="1"/>
</dbReference>
<feature type="domain" description="Origin recognition complex subunit 2 winged-helix" evidence="8">
    <location>
        <begin position="442"/>
        <end position="503"/>
    </location>
</feature>
<dbReference type="PANTHER" id="PTHR14052:SF0">
    <property type="entry name" value="ORIGIN RECOGNITION COMPLEX SUBUNIT 2"/>
    <property type="match status" value="1"/>
</dbReference>
<feature type="region of interest" description="Disordered" evidence="6">
    <location>
        <begin position="1"/>
        <end position="51"/>
    </location>
</feature>
<feature type="domain" description="Origin recognition complex subunit 2 RecA-like" evidence="7">
    <location>
        <begin position="179"/>
        <end position="369"/>
    </location>
</feature>
<evidence type="ECO:0000313" key="11">
    <source>
        <dbReference type="Proteomes" id="UP000054886"/>
    </source>
</evidence>
<dbReference type="GO" id="GO:0006267">
    <property type="term" value="P:pre-replicative complex assembly involved in nuclear cell cycle DNA replication"/>
    <property type="evidence" value="ECO:0007669"/>
    <property type="project" value="EnsemblFungi"/>
</dbReference>
<accession>A0A0W0DVM6</accession>
<dbReference type="Pfam" id="PF04084">
    <property type="entry name" value="RecA-like_ORC2"/>
    <property type="match status" value="1"/>
</dbReference>
<evidence type="ECO:0000256" key="5">
    <source>
        <dbReference type="RuleBase" id="RU368084"/>
    </source>
</evidence>
<dbReference type="InterPro" id="IPR007220">
    <property type="entry name" value="ORC2"/>
</dbReference>
<evidence type="ECO:0000313" key="10">
    <source>
        <dbReference type="EMBL" id="KTA97439.1"/>
    </source>
</evidence>
<protein>
    <recommendedName>
        <fullName evidence="5">Origin recognition complex subunit 2</fullName>
    </recommendedName>
</protein>
<sequence>MSPPETPKKESLKENEDLAIKENGTSPREIGDKIKVESAGEYETPELTSDEENLVQLQTPRKRRKVNLSKEHDFTSPLKKVIMNNLNEYKKSDLADKLKLSRDFVNTQVPRPADVEKLKANRAVTSFTDTFEGYFEQKRSVRGVKVSKNSITMAPHVTREEFGLISNIFHRNLHKNLRDHLYIIQKKLYPQYWFEVIQGFSLLFYGIGSKKVFLEDFVFKYLSPKLALSQAIEVPTYNGKKSKFEGIPVVVVNGYNPTCNYRDVFKDILSLLTPAELTQSESKFWGNHVIMNIQKLIDYYKDKPLDIKLIVAIHNIDGPNIRRGDSPTILSFLSLIRQVAIVASADHIYAPFLWDNLRAQNYNFVFHDVTNYAPYEAESSFQDVMRLGKSENSTGAEGAKYVLQSLTLNSKKMYKLLIETQLQHMEKVSTTKSTGKVAASKRGTMSMGVEFKQLVHLCAADFIASNEMALRSMLTEFIEHKMASVSKNTVGTEFVWVPYTYAEMKRLQEILYEE</sequence>
<name>A0A0W0DVM6_CANGB</name>
<dbReference type="GO" id="GO:0005656">
    <property type="term" value="C:nuclear pre-replicative complex"/>
    <property type="evidence" value="ECO:0007669"/>
    <property type="project" value="EnsemblFungi"/>
</dbReference>
<comment type="function">
    <text evidence="5">Component of the origin recognition complex (ORC) that binds origins of replication. DNA-binding is ATP-dependent. ORC is required to assemble the pre-replication complex necessary to initiate DNA replication.</text>
</comment>
<proteinExistence type="inferred from homology"/>
<dbReference type="PANTHER" id="PTHR14052">
    <property type="entry name" value="ORIGIN RECOGNITION COMPLEX SUBUNIT 2"/>
    <property type="match status" value="1"/>
</dbReference>
<gene>
    <name evidence="10" type="ORF">AO440_002333</name>
    <name evidence="9" type="ORF">AO440_005437</name>
</gene>
<dbReference type="VEuPathDB" id="FungiDB:B1J91_H10230g"/>
<dbReference type="GO" id="GO:0003688">
    <property type="term" value="F:DNA replication origin binding"/>
    <property type="evidence" value="ECO:0007669"/>
    <property type="project" value="UniProtKB-UniRule"/>
</dbReference>
<dbReference type="Proteomes" id="UP000054886">
    <property type="component" value="Unassembled WGS sequence"/>
</dbReference>
<evidence type="ECO:0000256" key="2">
    <source>
        <dbReference type="ARBA" id="ARBA00007421"/>
    </source>
</evidence>
<dbReference type="GO" id="GO:0030466">
    <property type="term" value="P:silent mating-type cassette heterochromatin formation"/>
    <property type="evidence" value="ECO:0007669"/>
    <property type="project" value="EnsemblFungi"/>
</dbReference>
<evidence type="ECO:0000256" key="3">
    <source>
        <dbReference type="ARBA" id="ARBA00022705"/>
    </source>
</evidence>
<keyword evidence="4 5" id="KW-0539">Nucleus</keyword>
<evidence type="ECO:0000313" key="9">
    <source>
        <dbReference type="EMBL" id="KTA96033.1"/>
    </source>
</evidence>
<evidence type="ECO:0000256" key="6">
    <source>
        <dbReference type="SAM" id="MobiDB-lite"/>
    </source>
</evidence>
<dbReference type="GO" id="GO:0000781">
    <property type="term" value="C:chromosome, telomeric region"/>
    <property type="evidence" value="ECO:0007669"/>
    <property type="project" value="GOC"/>
</dbReference>
<evidence type="ECO:0000256" key="1">
    <source>
        <dbReference type="ARBA" id="ARBA00004123"/>
    </source>
</evidence>
<dbReference type="VEuPathDB" id="FungiDB:GVI51_H10131"/>
<dbReference type="InterPro" id="IPR056772">
    <property type="entry name" value="RecA-like_ORC2"/>
</dbReference>
<dbReference type="VEuPathDB" id="FungiDB:CAGL0H10230g"/>
<dbReference type="GO" id="GO:0031261">
    <property type="term" value="C:DNA replication preinitiation complex"/>
    <property type="evidence" value="ECO:0007669"/>
    <property type="project" value="EnsemblFungi"/>
</dbReference>
<comment type="caution">
    <text evidence="9">The sequence shown here is derived from an EMBL/GenBank/DDBJ whole genome shotgun (WGS) entry which is preliminary data.</text>
</comment>
<dbReference type="AlphaFoldDB" id="A0A0W0DVM6"/>
<dbReference type="GO" id="GO:0005664">
    <property type="term" value="C:nuclear origin of replication recognition complex"/>
    <property type="evidence" value="ECO:0007669"/>
    <property type="project" value="UniProtKB-UniRule"/>
</dbReference>
<dbReference type="GO" id="GO:0003682">
    <property type="term" value="F:chromatin binding"/>
    <property type="evidence" value="ECO:0007669"/>
    <property type="project" value="EnsemblFungi"/>
</dbReference>
<comment type="similarity">
    <text evidence="2 5">Belongs to the ORC2 family.</text>
</comment>
<dbReference type="VEuPathDB" id="FungiDB:GWK60_H10197"/>
<reference evidence="9 11" key="1">
    <citation type="submission" date="2015-10" db="EMBL/GenBank/DDBJ databases">
        <title>Draft genomes sequences of Candida glabrata isolates 1A, 1B, 2A, 2B, 3A and 3B.</title>
        <authorList>
            <person name="Haavelsrud O.E."/>
            <person name="Gaustad P."/>
        </authorList>
    </citation>
    <scope>NUCLEOTIDE SEQUENCE [LARGE SCALE GENOMIC DNA]</scope>
    <source>
        <strain evidence="9">910700640</strain>
    </source>
</reference>
<feature type="compositionally biased region" description="Basic and acidic residues" evidence="6">
    <location>
        <begin position="29"/>
        <end position="38"/>
    </location>
</feature>
<evidence type="ECO:0000259" key="7">
    <source>
        <dbReference type="Pfam" id="PF04084"/>
    </source>
</evidence>
<comment type="subcellular location">
    <subcellularLocation>
        <location evidence="1 5">Nucleus</location>
    </subcellularLocation>
</comment>
<evidence type="ECO:0000256" key="4">
    <source>
        <dbReference type="ARBA" id="ARBA00023242"/>
    </source>
</evidence>